<dbReference type="PANTHER" id="PTHR43173:SF19">
    <property type="entry name" value="AARF DOMAIN-CONTAINING PROTEIN KINASE 1"/>
    <property type="match status" value="1"/>
</dbReference>
<dbReference type="GO" id="GO:0055088">
    <property type="term" value="P:lipid homeostasis"/>
    <property type="evidence" value="ECO:0007669"/>
    <property type="project" value="TreeGrafter"/>
</dbReference>
<dbReference type="EMBL" id="JACBAD010002125">
    <property type="protein sequence ID" value="KAF7114365.1"/>
    <property type="molecule type" value="Genomic_DNA"/>
</dbReference>
<feature type="coiled-coil region" evidence="19">
    <location>
        <begin position="685"/>
        <end position="712"/>
    </location>
</feature>
<dbReference type="GO" id="GO:0004674">
    <property type="term" value="F:protein serine/threonine kinase activity"/>
    <property type="evidence" value="ECO:0007669"/>
    <property type="project" value="UniProtKB-KW"/>
</dbReference>
<dbReference type="FunFam" id="3.30.200.20:FF:000042">
    <property type="entry name" value="Aurora kinase A"/>
    <property type="match status" value="1"/>
</dbReference>
<dbReference type="InterPro" id="IPR045307">
    <property type="entry name" value="ADCK1_dom"/>
</dbReference>
<feature type="region of interest" description="Disordered" evidence="20">
    <location>
        <begin position="1302"/>
        <end position="1324"/>
    </location>
</feature>
<evidence type="ECO:0000256" key="19">
    <source>
        <dbReference type="SAM" id="Coils"/>
    </source>
</evidence>
<dbReference type="InterPro" id="IPR017441">
    <property type="entry name" value="Protein_kinase_ATP_BS"/>
</dbReference>
<dbReference type="Proteomes" id="UP000662466">
    <property type="component" value="Unassembled WGS sequence"/>
</dbReference>
<comment type="similarity">
    <text evidence="2">Belongs to the protein kinase superfamily. ADCK protein kinase family.</text>
</comment>
<gene>
    <name evidence="22" type="ORF">CNMCM5793_008317</name>
    <name evidence="23" type="ORF">CNMCM6106_008851</name>
</gene>
<dbReference type="FunFam" id="1.10.510.10:FF:000246">
    <property type="entry name" value="Putative Serine-threonine kinase SepH"/>
    <property type="match status" value="1"/>
</dbReference>
<evidence type="ECO:0000256" key="10">
    <source>
        <dbReference type="ARBA" id="ARBA00022840"/>
    </source>
</evidence>
<evidence type="ECO:0000256" key="13">
    <source>
        <dbReference type="ARBA" id="ARBA00047899"/>
    </source>
</evidence>
<keyword evidence="4" id="KW-0723">Serine/threonine-protein kinase</keyword>
<keyword evidence="9" id="KW-0418">Kinase</keyword>
<evidence type="ECO:0000256" key="14">
    <source>
        <dbReference type="ARBA" id="ARBA00048679"/>
    </source>
</evidence>
<dbReference type="InterPro" id="IPR051130">
    <property type="entry name" value="Mito_struct-func_regulator"/>
</dbReference>
<evidence type="ECO:0000256" key="7">
    <source>
        <dbReference type="ARBA" id="ARBA00022723"/>
    </source>
</evidence>
<dbReference type="FunFam" id="1.25.10.10:FF:000212">
    <property type="entry name" value="Cell division control protein"/>
    <property type="match status" value="1"/>
</dbReference>
<keyword evidence="8 18" id="KW-0547">Nucleotide-binding</keyword>
<name>A0A8H6P1A3_9EURO</name>
<comment type="catalytic activity">
    <reaction evidence="13">
        <text>L-threonyl-[protein] + ATP = O-phospho-L-threonyl-[protein] + ADP + H(+)</text>
        <dbReference type="Rhea" id="RHEA:46608"/>
        <dbReference type="Rhea" id="RHEA-COMP:11060"/>
        <dbReference type="Rhea" id="RHEA-COMP:11605"/>
        <dbReference type="ChEBI" id="CHEBI:15378"/>
        <dbReference type="ChEBI" id="CHEBI:30013"/>
        <dbReference type="ChEBI" id="CHEBI:30616"/>
        <dbReference type="ChEBI" id="CHEBI:61977"/>
        <dbReference type="ChEBI" id="CHEBI:456216"/>
        <dbReference type="EC" id="2.7.11.1"/>
    </reaction>
</comment>
<dbReference type="PROSITE" id="PS00108">
    <property type="entry name" value="PROTEIN_KINASE_ST"/>
    <property type="match status" value="1"/>
</dbReference>
<keyword evidence="11" id="KW-0460">Magnesium</keyword>
<organism evidence="22 24">
    <name type="scientific">Aspergillus hiratsukae</name>
    <dbReference type="NCBI Taxonomy" id="1194566"/>
    <lineage>
        <taxon>Eukaryota</taxon>
        <taxon>Fungi</taxon>
        <taxon>Dikarya</taxon>
        <taxon>Ascomycota</taxon>
        <taxon>Pezizomycotina</taxon>
        <taxon>Eurotiomycetes</taxon>
        <taxon>Eurotiomycetidae</taxon>
        <taxon>Eurotiales</taxon>
        <taxon>Aspergillaceae</taxon>
        <taxon>Aspergillus</taxon>
        <taxon>Aspergillus subgen. Fumigati</taxon>
    </lineage>
</organism>
<protein>
    <recommendedName>
        <fullName evidence="16">Cytokinesis protein sepH</fullName>
        <ecNumber evidence="3">2.7.11.1</ecNumber>
    </recommendedName>
    <alternativeName>
        <fullName evidence="17">Serine/threonine-protein kinase sepH</fullName>
    </alternativeName>
</protein>
<dbReference type="InterPro" id="IPR000719">
    <property type="entry name" value="Prot_kinase_dom"/>
</dbReference>
<dbReference type="SMART" id="SM00220">
    <property type="entry name" value="S_TKc"/>
    <property type="match status" value="1"/>
</dbReference>
<feature type="compositionally biased region" description="Basic and acidic residues" evidence="20">
    <location>
        <begin position="35"/>
        <end position="49"/>
    </location>
</feature>
<dbReference type="InterPro" id="IPR011989">
    <property type="entry name" value="ARM-like"/>
</dbReference>
<evidence type="ECO:0000313" key="24">
    <source>
        <dbReference type="Proteomes" id="UP000630445"/>
    </source>
</evidence>
<comment type="cofactor">
    <cofactor evidence="1">
        <name>Mg(2+)</name>
        <dbReference type="ChEBI" id="CHEBI:18420"/>
    </cofactor>
</comment>
<keyword evidence="10 18" id="KW-0067">ATP-binding</keyword>
<keyword evidence="5" id="KW-0132">Cell division</keyword>
<evidence type="ECO:0000256" key="3">
    <source>
        <dbReference type="ARBA" id="ARBA00012513"/>
    </source>
</evidence>
<feature type="region of interest" description="Disordered" evidence="20">
    <location>
        <begin position="1"/>
        <end position="49"/>
    </location>
</feature>
<evidence type="ECO:0000313" key="23">
    <source>
        <dbReference type="EMBL" id="KAF7156125.1"/>
    </source>
</evidence>
<evidence type="ECO:0000256" key="9">
    <source>
        <dbReference type="ARBA" id="ARBA00022777"/>
    </source>
</evidence>
<dbReference type="PANTHER" id="PTHR43173">
    <property type="entry name" value="ABC1 FAMILY PROTEIN"/>
    <property type="match status" value="1"/>
</dbReference>
<dbReference type="GO" id="GO:0005524">
    <property type="term" value="F:ATP binding"/>
    <property type="evidence" value="ECO:0007669"/>
    <property type="project" value="UniProtKB-UniRule"/>
</dbReference>
<evidence type="ECO:0000256" key="18">
    <source>
        <dbReference type="PROSITE-ProRule" id="PRU10141"/>
    </source>
</evidence>
<feature type="region of interest" description="Disordered" evidence="20">
    <location>
        <begin position="1229"/>
        <end position="1281"/>
    </location>
</feature>
<evidence type="ECO:0000256" key="1">
    <source>
        <dbReference type="ARBA" id="ARBA00001946"/>
    </source>
</evidence>
<evidence type="ECO:0000259" key="21">
    <source>
        <dbReference type="PROSITE" id="PS50011"/>
    </source>
</evidence>
<dbReference type="EMBL" id="JACBAF010002314">
    <property type="protein sequence ID" value="KAF7156125.1"/>
    <property type="molecule type" value="Genomic_DNA"/>
</dbReference>
<evidence type="ECO:0000256" key="8">
    <source>
        <dbReference type="ARBA" id="ARBA00022741"/>
    </source>
</evidence>
<reference evidence="22" key="1">
    <citation type="submission" date="2020-06" db="EMBL/GenBank/DDBJ databases">
        <title>Draft genome sequences of strains closely related to Aspergillus parafelis and Aspergillus hiratsukae.</title>
        <authorList>
            <person name="Dos Santos R.A.C."/>
            <person name="Rivero-Menendez O."/>
            <person name="Steenwyk J.L."/>
            <person name="Mead M.E."/>
            <person name="Goldman G.H."/>
            <person name="Alastruey-Izquierdo A."/>
            <person name="Rokas A."/>
        </authorList>
    </citation>
    <scope>NUCLEOTIDE SEQUENCE</scope>
    <source>
        <strain evidence="22">CNM-CM5793</strain>
        <strain evidence="23">CNM-CM6106</strain>
    </source>
</reference>
<dbReference type="Gene3D" id="1.25.10.10">
    <property type="entry name" value="Leucine-rich Repeat Variant"/>
    <property type="match status" value="2"/>
</dbReference>
<sequence>MVSRSGEGNEGPPPSSRTPGTPAKPRVAKPGSSPSKREEKPGEGRVVKSSAKDVAELKDYQLGDCLGRGAFGSVYRALNWNTGETVAVKQIKLADLPKSELRVIMLEIDLLKNLDHPNIVKYHGFVKSAETLNIILEYCENGSLHSISKNFGRFPENLVGLYMSQVLHGLLYLHEQGVIHRDIKGANILTTKEGLVKLADFGVASRTTGLSESSVVGTPYWMAPEVIELSGATTASDIWSLGCTVIELLEGKPPYYNLQPMPALFRIVNDDHPPLPQGASPAVKDFLMQCFQKDPNLRVSARKLLKHPWIVNARRSDSVVPKKSTEYEEAVRSVQEWNEALRSPGAGTLRKPFRHDHQSPSPLRRNQPPSRNTPTKDALPAPVASSVKDQSLLSNATAEDNWDDDFATAISPSALQLPHLRPHDNFGGMLSSEKLKAFASLDGTVIKSDDSFDDFNDSFRTTLHCGESDPLQTIRPFPFKQTAANDGLAQNSPLQQAPKRSTPLVHNVPILTQNPVPPSRQARPASFYKENSVEDYSDLVITDEDVLGRKLNIVRVSMKANIHLNVNDGSSDLFQETDEDVYPANLADLPPSKEIVRYHAPSQDDEQGPQIRRQLSTKRHRSAVEIHRFTENETDEDFSDILGAEEVALDKPDSDGSSDRSTLMLTSRHSNNSWLGDQDDEDDPFAQLEEGLDEMDLEANIARDKYARLRGQVEGLVSSLKTSQDEDVLEEISEQLLTIFCDLPETKNIIMSAHGMLPILEILDTCRRRDVVSCLLKIVNAIIYEDYEIQENLCFVGGIPIINEFASKKYPREIRLEAAAFVQQMYQTSTLTLQMFVSAGGLNVLVEFLEDDYEDERDLVLIGVNGIWSVFELQGSTPKNDFCRILSRSSVLDPLSLVLSRVLDEGGELAEIVEGRIASIFFVFSQAENHVKEMVAERTVLHRVLKELKRMTPAHQITMLKFIKNLSMLSTTLDSLQNSNAIDVLTDLLRSTIKRPHFREVSNQILNTIYNMCRLNKSRQEDAALNGIVPLLQKIVKTERPLKEFALPILCDMAHSGKVGRRELWRNRGLPFYISLLSDPYWQVTALDAIFTWLQEETAKVEEHLLSYHPDQPSFTESIIRCLTVSKANAFENLLEPLQKLLRLSPPIALTFAREDMFVRIRQKLHHNKAAVRLNLLRLISSICEASEDQGGLLAEYGLLEAIRELEHDPAILVRDMAGKLIQANERSESYGLGKRRPGVRRGSTASTPPGLLSNQSAPSTPSMNRSNQSKSYFDGREVQRHPRNALSGSALALRPASRDGASPALAVGASKSSNVSSASRSRLSRGSQWSQRRILKYAIITGAVGAAAVTLSDDAKHLYSAAQRTGRVVGTLAVCINDYRVTLKQDASTPEERQESIRACHKRCAERTLRVLEKNGSIFIKLGQHLSSMGYLLPLEWTTTFIPLQDKCPVSSIESVEEMFVADTGRRIDELFSSFEPLPIGAASLAQVHIATLKETGQKVAVKVQHPALAEWAPLDLALTRFTFSMLKRFFPEYDLEWLSNEMELSLPQELDFRMEAENARRASEYFKKHSDAPLVIPEVMWAQKRILVMEFLSGHRPDDLEYLDSNHIDRDEVSAAFAHIFNEMIFGDNAPLHCDPHGGNIAIRENPDRRRHNFDIILYDHGLYRDIPRDLRRNYAKLWLAVIDADEGRMREYARKVAGITDEQFPLFASAITGRDYTVLAKKDVVSSRTAAEKENISGALGEGMLQQLVELLGQVPRIILLILKTNDLTRSLDENLHTRQGPLRTFLILARYATRTVFEEKIENINETGGILRPLNFLRFLWAWTGYLRVELKLSVYETLLSLKSRLGLV</sequence>
<feature type="region of interest" description="Disordered" evidence="20">
    <location>
        <begin position="338"/>
        <end position="389"/>
    </location>
</feature>
<dbReference type="GO" id="GO:0051301">
    <property type="term" value="P:cell division"/>
    <property type="evidence" value="ECO:0007669"/>
    <property type="project" value="UniProtKB-KW"/>
</dbReference>
<dbReference type="Gene3D" id="1.10.510.10">
    <property type="entry name" value="Transferase(Phosphotransferase) domain 1"/>
    <property type="match status" value="1"/>
</dbReference>
<evidence type="ECO:0000256" key="5">
    <source>
        <dbReference type="ARBA" id="ARBA00022618"/>
    </source>
</evidence>
<dbReference type="InterPro" id="IPR004147">
    <property type="entry name" value="ABC1_dom"/>
</dbReference>
<comment type="caution">
    <text evidence="22">The sequence shown here is derived from an EMBL/GenBank/DDBJ whole genome shotgun (WGS) entry which is preliminary data.</text>
</comment>
<feature type="binding site" evidence="18">
    <location>
        <position position="89"/>
    </location>
    <ligand>
        <name>ATP</name>
        <dbReference type="ChEBI" id="CHEBI:30616"/>
    </ligand>
</feature>
<dbReference type="InterPro" id="IPR016024">
    <property type="entry name" value="ARM-type_fold"/>
</dbReference>
<keyword evidence="24" id="KW-1185">Reference proteome</keyword>
<evidence type="ECO:0000256" key="12">
    <source>
        <dbReference type="ARBA" id="ARBA00023306"/>
    </source>
</evidence>
<evidence type="ECO:0000256" key="11">
    <source>
        <dbReference type="ARBA" id="ARBA00022842"/>
    </source>
</evidence>
<dbReference type="Pfam" id="PF03109">
    <property type="entry name" value="ABC1"/>
    <property type="match status" value="1"/>
</dbReference>
<evidence type="ECO:0000256" key="6">
    <source>
        <dbReference type="ARBA" id="ARBA00022679"/>
    </source>
</evidence>
<feature type="domain" description="Protein kinase" evidence="21">
    <location>
        <begin position="60"/>
        <end position="310"/>
    </location>
</feature>
<dbReference type="PROSITE" id="PS00107">
    <property type="entry name" value="PROTEIN_KINASE_ATP"/>
    <property type="match status" value="1"/>
</dbReference>
<dbReference type="CDD" id="cd06627">
    <property type="entry name" value="STKc_Cdc7_like"/>
    <property type="match status" value="1"/>
</dbReference>
<evidence type="ECO:0000256" key="17">
    <source>
        <dbReference type="ARBA" id="ARBA00079402"/>
    </source>
</evidence>
<feature type="compositionally biased region" description="Polar residues" evidence="20">
    <location>
        <begin position="1244"/>
        <end position="1272"/>
    </location>
</feature>
<dbReference type="GO" id="GO:0046872">
    <property type="term" value="F:metal ion binding"/>
    <property type="evidence" value="ECO:0007669"/>
    <property type="project" value="UniProtKB-KW"/>
</dbReference>
<dbReference type="GO" id="GO:0005743">
    <property type="term" value="C:mitochondrial inner membrane"/>
    <property type="evidence" value="ECO:0007669"/>
    <property type="project" value="TreeGrafter"/>
</dbReference>
<keyword evidence="6" id="KW-0808">Transferase</keyword>
<dbReference type="InterPro" id="IPR011009">
    <property type="entry name" value="Kinase-like_dom_sf"/>
</dbReference>
<comment type="catalytic activity">
    <reaction evidence="14">
        <text>L-seryl-[protein] + ATP = O-phospho-L-seryl-[protein] + ADP + H(+)</text>
        <dbReference type="Rhea" id="RHEA:17989"/>
        <dbReference type="Rhea" id="RHEA-COMP:9863"/>
        <dbReference type="Rhea" id="RHEA-COMP:11604"/>
        <dbReference type="ChEBI" id="CHEBI:15378"/>
        <dbReference type="ChEBI" id="CHEBI:29999"/>
        <dbReference type="ChEBI" id="CHEBI:30616"/>
        <dbReference type="ChEBI" id="CHEBI:83421"/>
        <dbReference type="ChEBI" id="CHEBI:456216"/>
        <dbReference type="EC" id="2.7.11.1"/>
    </reaction>
</comment>
<evidence type="ECO:0000256" key="20">
    <source>
        <dbReference type="SAM" id="MobiDB-lite"/>
    </source>
</evidence>
<evidence type="ECO:0000256" key="2">
    <source>
        <dbReference type="ARBA" id="ARBA00009670"/>
    </source>
</evidence>
<dbReference type="EC" id="2.7.11.1" evidence="3"/>
<dbReference type="SUPFAM" id="SSF48371">
    <property type="entry name" value="ARM repeat"/>
    <property type="match status" value="2"/>
</dbReference>
<dbReference type="InterPro" id="IPR008271">
    <property type="entry name" value="Ser/Thr_kinase_AS"/>
</dbReference>
<accession>A0A8H6P1A3</accession>
<dbReference type="Proteomes" id="UP000630445">
    <property type="component" value="Unassembled WGS sequence"/>
</dbReference>
<evidence type="ECO:0000256" key="4">
    <source>
        <dbReference type="ARBA" id="ARBA00022527"/>
    </source>
</evidence>
<proteinExistence type="inferred from homology"/>
<dbReference type="FunFam" id="1.25.10.10:FF:000176">
    <property type="entry name" value="Cell division control protein"/>
    <property type="match status" value="1"/>
</dbReference>
<keyword evidence="12" id="KW-0131">Cell cycle</keyword>
<dbReference type="CDD" id="cd13969">
    <property type="entry name" value="ADCK1-like"/>
    <property type="match status" value="1"/>
</dbReference>
<feature type="compositionally biased region" description="Low complexity" evidence="20">
    <location>
        <begin position="1311"/>
        <end position="1324"/>
    </location>
</feature>
<dbReference type="OrthoDB" id="8693905at2759"/>
<keyword evidence="19" id="KW-0175">Coiled coil</keyword>
<evidence type="ECO:0000256" key="16">
    <source>
        <dbReference type="ARBA" id="ARBA00071546"/>
    </source>
</evidence>
<comment type="function">
    <text evidence="15">Required for early events during cytokinesis including localization of cytoskeletal components to the cytokinetic ring.</text>
</comment>
<keyword evidence="7" id="KW-0479">Metal-binding</keyword>
<dbReference type="GO" id="GO:0007005">
    <property type="term" value="P:mitochondrion organization"/>
    <property type="evidence" value="ECO:0007669"/>
    <property type="project" value="TreeGrafter"/>
</dbReference>
<dbReference type="SUPFAM" id="SSF56112">
    <property type="entry name" value="Protein kinase-like (PK-like)"/>
    <property type="match status" value="2"/>
</dbReference>
<dbReference type="PROSITE" id="PS50011">
    <property type="entry name" value="PROTEIN_KINASE_DOM"/>
    <property type="match status" value="1"/>
</dbReference>
<dbReference type="Pfam" id="PF00069">
    <property type="entry name" value="Pkinase"/>
    <property type="match status" value="1"/>
</dbReference>
<evidence type="ECO:0000313" key="22">
    <source>
        <dbReference type="EMBL" id="KAF7114365.1"/>
    </source>
</evidence>
<evidence type="ECO:0000256" key="15">
    <source>
        <dbReference type="ARBA" id="ARBA00056925"/>
    </source>
</evidence>